<dbReference type="Gene3D" id="3.40.50.11380">
    <property type="match status" value="1"/>
</dbReference>
<evidence type="ECO:0000256" key="7">
    <source>
        <dbReference type="ARBA" id="ARBA00022803"/>
    </source>
</evidence>
<dbReference type="PANTHER" id="PTHR44998">
    <property type="match status" value="1"/>
</dbReference>
<dbReference type="STRING" id="1745343.A0A2J6Q1R6"/>
<evidence type="ECO:0000313" key="12">
    <source>
        <dbReference type="Proteomes" id="UP000235672"/>
    </source>
</evidence>
<keyword evidence="12" id="KW-1185">Reference proteome</keyword>
<reference evidence="11 12" key="1">
    <citation type="submission" date="2016-05" db="EMBL/GenBank/DDBJ databases">
        <title>A degradative enzymes factory behind the ericoid mycorrhizal symbiosis.</title>
        <authorList>
            <consortium name="DOE Joint Genome Institute"/>
            <person name="Martino E."/>
            <person name="Morin E."/>
            <person name="Grelet G."/>
            <person name="Kuo A."/>
            <person name="Kohler A."/>
            <person name="Daghino S."/>
            <person name="Barry K."/>
            <person name="Choi C."/>
            <person name="Cichocki N."/>
            <person name="Clum A."/>
            <person name="Copeland A."/>
            <person name="Hainaut M."/>
            <person name="Haridas S."/>
            <person name="Labutti K."/>
            <person name="Lindquist E."/>
            <person name="Lipzen A."/>
            <person name="Khouja H.-R."/>
            <person name="Murat C."/>
            <person name="Ohm R."/>
            <person name="Olson A."/>
            <person name="Spatafora J."/>
            <person name="Veneault-Fourrey C."/>
            <person name="Henrissat B."/>
            <person name="Grigoriev I."/>
            <person name="Martin F."/>
            <person name="Perotto S."/>
        </authorList>
    </citation>
    <scope>NUCLEOTIDE SEQUENCE [LARGE SCALE GENOMIC DNA]</scope>
    <source>
        <strain evidence="11 12">UAMH 7357</strain>
    </source>
</reference>
<comment type="similarity">
    <text evidence="2">Belongs to the glycosyltransferase 41 family. O-GlcNAc transferase subfamily.</text>
</comment>
<dbReference type="InterPro" id="IPR011990">
    <property type="entry name" value="TPR-like_helical_dom_sf"/>
</dbReference>
<dbReference type="SUPFAM" id="SSF48452">
    <property type="entry name" value="TPR-like"/>
    <property type="match status" value="1"/>
</dbReference>
<evidence type="ECO:0000259" key="10">
    <source>
        <dbReference type="Pfam" id="PF13844"/>
    </source>
</evidence>
<dbReference type="EC" id="2.4.1.255" evidence="3"/>
<accession>A0A2J6Q1R6</accession>
<evidence type="ECO:0000256" key="8">
    <source>
        <dbReference type="PROSITE-ProRule" id="PRU00339"/>
    </source>
</evidence>
<keyword evidence="4" id="KW-0328">Glycosyltransferase</keyword>
<dbReference type="SMART" id="SM00028">
    <property type="entry name" value="TPR"/>
    <property type="match status" value="5"/>
</dbReference>
<dbReference type="Gene3D" id="3.40.50.2000">
    <property type="entry name" value="Glycogen Phosphorylase B"/>
    <property type="match status" value="1"/>
</dbReference>
<comment type="pathway">
    <text evidence="1">Protein modification; protein glycosylation.</text>
</comment>
<feature type="region of interest" description="Disordered" evidence="9">
    <location>
        <begin position="29"/>
        <end position="61"/>
    </location>
</feature>
<evidence type="ECO:0000256" key="3">
    <source>
        <dbReference type="ARBA" id="ARBA00011970"/>
    </source>
</evidence>
<feature type="repeat" description="TPR" evidence="8">
    <location>
        <begin position="947"/>
        <end position="980"/>
    </location>
</feature>
<dbReference type="Gene3D" id="1.25.40.10">
    <property type="entry name" value="Tetratricopeptide repeat domain"/>
    <property type="match status" value="3"/>
</dbReference>
<keyword evidence="6" id="KW-0677">Repeat</keyword>
<name>A0A2J6Q1R6_9HELO</name>
<protein>
    <recommendedName>
        <fullName evidence="3">protein O-GlcNAc transferase</fullName>
        <ecNumber evidence="3">2.4.1.255</ecNumber>
    </recommendedName>
</protein>
<dbReference type="FunFam" id="3.40.50.2000:FF:000110">
    <property type="entry name" value="UDP-N-acetylglucosaminyltransferase protein"/>
    <property type="match status" value="1"/>
</dbReference>
<evidence type="ECO:0000256" key="4">
    <source>
        <dbReference type="ARBA" id="ARBA00022676"/>
    </source>
</evidence>
<proteinExistence type="inferred from homology"/>
<evidence type="ECO:0000256" key="1">
    <source>
        <dbReference type="ARBA" id="ARBA00004922"/>
    </source>
</evidence>
<feature type="domain" description="O-GlcNAc transferase C-terminal" evidence="10">
    <location>
        <begin position="1147"/>
        <end position="1331"/>
    </location>
</feature>
<evidence type="ECO:0000256" key="6">
    <source>
        <dbReference type="ARBA" id="ARBA00022737"/>
    </source>
</evidence>
<dbReference type="PANTHER" id="PTHR44998:SF1">
    <property type="entry name" value="UDP-N-ACETYLGLUCOSAMINE--PEPTIDE N-ACETYLGLUCOSAMINYLTRANSFERASE 110 KDA SUBUNIT"/>
    <property type="match status" value="1"/>
</dbReference>
<dbReference type="InterPro" id="IPR019734">
    <property type="entry name" value="TPR_rpt"/>
</dbReference>
<feature type="region of interest" description="Disordered" evidence="9">
    <location>
        <begin position="433"/>
        <end position="485"/>
    </location>
</feature>
<evidence type="ECO:0000256" key="5">
    <source>
        <dbReference type="ARBA" id="ARBA00022679"/>
    </source>
</evidence>
<dbReference type="FunFam" id="1.25.40.10:FF:000180">
    <property type="entry name" value="Related to UDP-N-acetylglucosaminyltransferase"/>
    <property type="match status" value="1"/>
</dbReference>
<dbReference type="GO" id="GO:0006493">
    <property type="term" value="P:protein O-linked glycosylation"/>
    <property type="evidence" value="ECO:0007669"/>
    <property type="project" value="TreeGrafter"/>
</dbReference>
<keyword evidence="5 11" id="KW-0808">Transferase</keyword>
<feature type="repeat" description="TPR" evidence="8">
    <location>
        <begin position="521"/>
        <end position="554"/>
    </location>
</feature>
<organism evidence="11 12">
    <name type="scientific">Hyaloscypha hepaticicola</name>
    <dbReference type="NCBI Taxonomy" id="2082293"/>
    <lineage>
        <taxon>Eukaryota</taxon>
        <taxon>Fungi</taxon>
        <taxon>Dikarya</taxon>
        <taxon>Ascomycota</taxon>
        <taxon>Pezizomycotina</taxon>
        <taxon>Leotiomycetes</taxon>
        <taxon>Helotiales</taxon>
        <taxon>Hyaloscyphaceae</taxon>
        <taxon>Hyaloscypha</taxon>
    </lineage>
</organism>
<dbReference type="Pfam" id="PF13844">
    <property type="entry name" value="Glyco_transf_41"/>
    <property type="match status" value="2"/>
</dbReference>
<evidence type="ECO:0000256" key="2">
    <source>
        <dbReference type="ARBA" id="ARBA00005386"/>
    </source>
</evidence>
<dbReference type="InterPro" id="IPR029489">
    <property type="entry name" value="OGT/SEC/SPY_C"/>
</dbReference>
<dbReference type="FunFam" id="3.40.50.11380:FF:000004">
    <property type="entry name" value="UDP-N-acetylglucosaminyltransferase (AFU_orthologue AFUA_1G03380)"/>
    <property type="match status" value="1"/>
</dbReference>
<keyword evidence="7 8" id="KW-0802">TPR repeat</keyword>
<feature type="region of interest" description="Disordered" evidence="9">
    <location>
        <begin position="660"/>
        <end position="683"/>
    </location>
</feature>
<feature type="compositionally biased region" description="Polar residues" evidence="9">
    <location>
        <begin position="329"/>
        <end position="361"/>
    </location>
</feature>
<dbReference type="FunFam" id="1.25.40.10:FF:000552">
    <property type="entry name" value="UDP-N-acetylglucosaminyltransferase (AFU_orthologue AFUA_1G03380)"/>
    <property type="match status" value="1"/>
</dbReference>
<evidence type="ECO:0000256" key="9">
    <source>
        <dbReference type="SAM" id="MobiDB-lite"/>
    </source>
</evidence>
<dbReference type="Proteomes" id="UP000235672">
    <property type="component" value="Unassembled WGS sequence"/>
</dbReference>
<dbReference type="GO" id="GO:0097363">
    <property type="term" value="F:protein O-acetylglucosaminyltransferase activity"/>
    <property type="evidence" value="ECO:0007669"/>
    <property type="project" value="UniProtKB-EC"/>
</dbReference>
<dbReference type="PROSITE" id="PS50005">
    <property type="entry name" value="TPR"/>
    <property type="match status" value="3"/>
</dbReference>
<dbReference type="EMBL" id="KZ613485">
    <property type="protein sequence ID" value="PMD20219.1"/>
    <property type="molecule type" value="Genomic_DNA"/>
</dbReference>
<feature type="repeat" description="TPR" evidence="8">
    <location>
        <begin position="913"/>
        <end position="946"/>
    </location>
</feature>
<feature type="domain" description="O-GlcNAc transferase C-terminal" evidence="10">
    <location>
        <begin position="1404"/>
        <end position="1610"/>
    </location>
</feature>
<dbReference type="Pfam" id="PF13181">
    <property type="entry name" value="TPR_8"/>
    <property type="match status" value="1"/>
</dbReference>
<sequence>MNMIPQIAYHPRHLSQHFGSSGFATAPFEPLSTPRRGDRLAPLPFRSSRNLTDTSPLAPPQRAYPVENYGAHRPIFVRGNSAGQCFGGQYDDLSEHMLRRKTPNGTLAAGYDGTPVQWSSKAPALKHVVLPLSVTSTAQDGEYSTSIEDDPRNGRRCGALGWHQQQPATLMGGFNASDSGIRMSCDPVNWPQLPSISDPSLNVWDHIRTHPAATYYPNNDIRIPTVLQPAYQPSPGPTASNDGGLYGPYWPDGKFVPYRPAAIREQGQHHLNNTYNFSRGLEPFVETSVKRLPSSPQSSFNSQIPQRPGYVPLSFSDHVPRYLEDRDSNLSQSNSNFPTANTYSSFAGGSRTSTAQSTIRSGNPRFKEKTLSWAHSIYVDLLAFLHQSKKENRQSRQFHGFRTYSKNSIYPKPPRQPTSYIASHWGDFDTGVSGGSNLRSRTGKTTVSSDHTPGNGNLGGWPGAHGQTESRHHGRSSNQDTPHYISPFQASSIHASSPLSKAREALDMLTTLCDQSGWCWIDGMLLGGCLAYGLEEYHKALDWYSKIIALDPNHIEAISNLAATLLCLNRREEAEHHWLQSVKLRPSYFEAVEHLIGLLCGDHRGNEAVNIIEFVERSLRLPRSEESQDYFSETSSNADRESCASSETVALDYEADGDRMFRSPRGRENEEHSTQASFGSSGFSVPASENGRILALVHAKGNMLYALGDIDGASKAFEDAVLISTGRSFHGIQDLIRRIIDVLSLNGVNPMRSDFRSQSTRSTPLLLPPDKALQTNSLVFAKNGDLPGLRHVPGGIAKRAAISTTSNSLLSLAKIFQDAMSNSSSRQRISRMPTGVGDILALYYLSLSLQPSPSTANNVGILLAGIQQVPGHRHQVQRDSSAHPAIPGVVPGSGVALALAYYNYGLNLDSRHAHIYTNLGSLLKDIGQLAAAITMYEKAVSCDSSFDIALANLANAVKDQGRTSDAIEYYRRAVASSPDFAEAVCGLANALNSVCDWAGRGGVILDGGKQDRWHVDETGMITDARSNGIGGGWMKRVVDIVAKQLKDGSTWGRGTLQGQVLHDFLHQLEVADSGGSWTPEKRSNMHVTLAGWAGQHWEGARIVRIIERAIKRTIHRWYHDKHVKKLDRPSSLYSRPLLPSGLTVPSAPTVLPFHTFTCPLSAKDIRMISQRNALRISCSTLRASWMQGTLFVPPSPPAPHLNIGYVSSDFNNHPLAHLMQSVFGFHDPSRAKAFCYATTASDNSVHRQQIEREAPVFRDASSWPADHLVQQIVEDGIHILVNLNGYTRGARNEIFAARPAPIQMSFMGFAGTLGAEWCDYILADETAIPPDTLRPWRRNLDLEDQLLDQQSQEEDDWIYSENIIFCRDTFFCCDHAQSEPRGKQLSWDAEQSRRWEMRKELFPSLSDDAIILGNFNQLYKIEPTTFRTWLRILDKVPKAILWLLRFPDLGESNLKRTAQEWAGESVASRIWFTDVAPKHQHISRARVCDLFLDTPECNAHTTAADILWSSTPLLTLPRYKYKMCSRMAASILKGALPKSDEGHQAATELIAKDDDQYEEFAIKLASEFSYKINASGYGEGVGRLGELRKILFDSRWTCALFDTKRWVSDLEAAYDEAWRRWVANEGGDIYL</sequence>
<evidence type="ECO:0000313" key="11">
    <source>
        <dbReference type="EMBL" id="PMD20219.1"/>
    </source>
</evidence>
<feature type="compositionally biased region" description="Polar residues" evidence="9">
    <location>
        <begin position="674"/>
        <end position="683"/>
    </location>
</feature>
<feature type="compositionally biased region" description="Basic and acidic residues" evidence="9">
    <location>
        <begin position="660"/>
        <end position="673"/>
    </location>
</feature>
<gene>
    <name evidence="11" type="ORF">NA56DRAFT_174209</name>
</gene>
<dbReference type="Pfam" id="PF13432">
    <property type="entry name" value="TPR_16"/>
    <property type="match status" value="1"/>
</dbReference>
<dbReference type="OrthoDB" id="421121at2759"/>
<feature type="compositionally biased region" description="Polar residues" evidence="9">
    <location>
        <begin position="435"/>
        <end position="455"/>
    </location>
</feature>
<feature type="region of interest" description="Disordered" evidence="9">
    <location>
        <begin position="327"/>
        <end position="361"/>
    </location>
</feature>